<keyword evidence="1" id="KW-0732">Signal</keyword>
<evidence type="ECO:0000313" key="4">
    <source>
        <dbReference type="Proteomes" id="UP001589789"/>
    </source>
</evidence>
<name>A0ABV6J0B6_9PROT</name>
<feature type="chain" id="PRO_5045141201" evidence="1">
    <location>
        <begin position="23"/>
        <end position="168"/>
    </location>
</feature>
<reference evidence="3 4" key="1">
    <citation type="submission" date="2024-09" db="EMBL/GenBank/DDBJ databases">
        <authorList>
            <person name="Sun Q."/>
            <person name="Mori K."/>
        </authorList>
    </citation>
    <scope>NUCLEOTIDE SEQUENCE [LARGE SCALE GENOMIC DNA]</scope>
    <source>
        <strain evidence="3 4">CCM 7468</strain>
    </source>
</reference>
<dbReference type="Gene3D" id="2.60.40.2230">
    <property type="entry name" value="Uncharacterised protein YcnI-like PF07987, DUF1775"/>
    <property type="match status" value="1"/>
</dbReference>
<gene>
    <name evidence="3" type="ORF">ACFFIC_27850</name>
</gene>
<dbReference type="EMBL" id="JBHLVZ010000104">
    <property type="protein sequence ID" value="MFC0389328.1"/>
    <property type="molecule type" value="Genomic_DNA"/>
</dbReference>
<organism evidence="3 4">
    <name type="scientific">Muricoccus vinaceus</name>
    <dbReference type="NCBI Taxonomy" id="424704"/>
    <lineage>
        <taxon>Bacteria</taxon>
        <taxon>Pseudomonadati</taxon>
        <taxon>Pseudomonadota</taxon>
        <taxon>Alphaproteobacteria</taxon>
        <taxon>Acetobacterales</taxon>
        <taxon>Roseomonadaceae</taxon>
        <taxon>Muricoccus</taxon>
    </lineage>
</organism>
<comment type="caution">
    <text evidence="3">The sequence shown here is derived from an EMBL/GenBank/DDBJ whole genome shotgun (WGS) entry which is preliminary data.</text>
</comment>
<dbReference type="Proteomes" id="UP001589789">
    <property type="component" value="Unassembled WGS sequence"/>
</dbReference>
<dbReference type="CDD" id="cd08545">
    <property type="entry name" value="YcnI_like"/>
    <property type="match status" value="1"/>
</dbReference>
<evidence type="ECO:0000313" key="3">
    <source>
        <dbReference type="EMBL" id="MFC0389328.1"/>
    </source>
</evidence>
<accession>A0ABV6J0B6</accession>
<dbReference type="InterPro" id="IPR038507">
    <property type="entry name" value="YcnI-like_sf"/>
</dbReference>
<dbReference type="RefSeq" id="WP_377056605.1">
    <property type="nucleotide sequence ID" value="NZ_JBHLVZ010000104.1"/>
</dbReference>
<protein>
    <submittedName>
        <fullName evidence="3">YcnI family protein</fullName>
    </submittedName>
</protein>
<evidence type="ECO:0000259" key="2">
    <source>
        <dbReference type="Pfam" id="PF07987"/>
    </source>
</evidence>
<keyword evidence="4" id="KW-1185">Reference proteome</keyword>
<dbReference type="Pfam" id="PF07987">
    <property type="entry name" value="DUF1775"/>
    <property type="match status" value="1"/>
</dbReference>
<proteinExistence type="predicted"/>
<feature type="signal peptide" evidence="1">
    <location>
        <begin position="1"/>
        <end position="22"/>
    </location>
</feature>
<evidence type="ECO:0000256" key="1">
    <source>
        <dbReference type="SAM" id="SignalP"/>
    </source>
</evidence>
<sequence>MIRSLVGLAALGTALFSVPALAHITVDQSTLPADSYVRIAIRVPHGCEGAATIGIRLQVPPELRGAKAMPLAGWTLTSRVEGGVTVQGEHGTAHVPRELSWQGGILPDDQYQEFAILIRTPAEPGATLYFPVVQDCEGGKVSRWIERPSAPGERLRYPAYSVRVTPKS</sequence>
<feature type="domain" description="YncI copper-binding" evidence="2">
    <location>
        <begin position="23"/>
        <end position="163"/>
    </location>
</feature>
<dbReference type="InterPro" id="IPR012533">
    <property type="entry name" value="YcnI-copper_dom"/>
</dbReference>